<accession>A0A9N9ELJ7</accession>
<evidence type="ECO:0000313" key="2">
    <source>
        <dbReference type="Proteomes" id="UP000789570"/>
    </source>
</evidence>
<protein>
    <submittedName>
        <fullName evidence="1">17812_t:CDS:1</fullName>
    </submittedName>
</protein>
<comment type="caution">
    <text evidence="1">The sequence shown here is derived from an EMBL/GenBank/DDBJ whole genome shotgun (WGS) entry which is preliminary data.</text>
</comment>
<organism evidence="1 2">
    <name type="scientific">Funneliformis caledonium</name>
    <dbReference type="NCBI Taxonomy" id="1117310"/>
    <lineage>
        <taxon>Eukaryota</taxon>
        <taxon>Fungi</taxon>
        <taxon>Fungi incertae sedis</taxon>
        <taxon>Mucoromycota</taxon>
        <taxon>Glomeromycotina</taxon>
        <taxon>Glomeromycetes</taxon>
        <taxon>Glomerales</taxon>
        <taxon>Glomeraceae</taxon>
        <taxon>Funneliformis</taxon>
    </lineage>
</organism>
<dbReference type="OrthoDB" id="2446996at2759"/>
<dbReference type="EMBL" id="CAJVPQ010005990">
    <property type="protein sequence ID" value="CAG8678959.1"/>
    <property type="molecule type" value="Genomic_DNA"/>
</dbReference>
<reference evidence="1" key="1">
    <citation type="submission" date="2021-06" db="EMBL/GenBank/DDBJ databases">
        <authorList>
            <person name="Kallberg Y."/>
            <person name="Tangrot J."/>
            <person name="Rosling A."/>
        </authorList>
    </citation>
    <scope>NUCLEOTIDE SEQUENCE</scope>
    <source>
        <strain evidence="1">UK204</strain>
    </source>
</reference>
<name>A0A9N9ELJ7_9GLOM</name>
<dbReference type="AlphaFoldDB" id="A0A9N9ELJ7"/>
<dbReference type="Proteomes" id="UP000789570">
    <property type="component" value="Unassembled WGS sequence"/>
</dbReference>
<proteinExistence type="predicted"/>
<keyword evidence="2" id="KW-1185">Reference proteome</keyword>
<evidence type="ECO:0000313" key="1">
    <source>
        <dbReference type="EMBL" id="CAG8678959.1"/>
    </source>
</evidence>
<sequence>MSKIFPPNFLPPHTVEKSEKPSLKSFLDFRLQEGDLEREETEHSRYRGELNTILNYHAEAPEIREEVQQVLRNFQVNIFYLGYTVIDYPAGCVLAVEKVACLLWKRLRACWLVYSVGRLLCGLRAYRGKDEKKSKEVNSFWDLQVKQQIIHEP</sequence>
<gene>
    <name evidence="1" type="ORF">FCALED_LOCUS12396</name>
</gene>